<dbReference type="Proteomes" id="UP001500791">
    <property type="component" value="Unassembled WGS sequence"/>
</dbReference>
<evidence type="ECO:0000256" key="1">
    <source>
        <dbReference type="SAM" id="SignalP"/>
    </source>
</evidence>
<keyword evidence="1" id="KW-0732">Signal</keyword>
<protein>
    <recommendedName>
        <fullName evidence="4">Lipoprotein</fullName>
    </recommendedName>
</protein>
<organism evidence="2 3">
    <name type="scientific">Brevundimonas terrae</name>
    <dbReference type="NCBI Taxonomy" id="363631"/>
    <lineage>
        <taxon>Bacteria</taxon>
        <taxon>Pseudomonadati</taxon>
        <taxon>Pseudomonadota</taxon>
        <taxon>Alphaproteobacteria</taxon>
        <taxon>Caulobacterales</taxon>
        <taxon>Caulobacteraceae</taxon>
        <taxon>Brevundimonas</taxon>
    </lineage>
</organism>
<dbReference type="EMBL" id="BAAAEJ010000003">
    <property type="protein sequence ID" value="GAA0386431.1"/>
    <property type="molecule type" value="Genomic_DNA"/>
</dbReference>
<dbReference type="RefSeq" id="WP_167173895.1">
    <property type="nucleotide sequence ID" value="NZ_BAAAEJ010000003.1"/>
</dbReference>
<name>A0ABP3I1K2_9CAUL</name>
<evidence type="ECO:0000313" key="3">
    <source>
        <dbReference type="Proteomes" id="UP001500791"/>
    </source>
</evidence>
<keyword evidence="3" id="KW-1185">Reference proteome</keyword>
<accession>A0ABP3I1K2</accession>
<proteinExistence type="predicted"/>
<gene>
    <name evidence="2" type="ORF">GCM10009093_11620</name>
</gene>
<feature type="signal peptide" evidence="1">
    <location>
        <begin position="1"/>
        <end position="38"/>
    </location>
</feature>
<sequence>MTRPFFAAPSLPFMSRRVPALTACAGLALLAACASLPAAPNMALPSAAPAPMDDYDWHFERQPQTVQLAYGVANSDDIPLGFSCRPGSNQIQMSTPTLDAKTKTITLGTSETRQTYAARQEAAEMFDGYLLHAQTTANDPVLLSFAKLGWLVMAHEGRWAGLSPQSGTKTPVHDFLAACR</sequence>
<reference evidence="3" key="1">
    <citation type="journal article" date="2019" name="Int. J. Syst. Evol. Microbiol.">
        <title>The Global Catalogue of Microorganisms (GCM) 10K type strain sequencing project: providing services to taxonomists for standard genome sequencing and annotation.</title>
        <authorList>
            <consortium name="The Broad Institute Genomics Platform"/>
            <consortium name="The Broad Institute Genome Sequencing Center for Infectious Disease"/>
            <person name="Wu L."/>
            <person name="Ma J."/>
        </authorList>
    </citation>
    <scope>NUCLEOTIDE SEQUENCE [LARGE SCALE GENOMIC DNA]</scope>
    <source>
        <strain evidence="3">JCM 13476</strain>
    </source>
</reference>
<comment type="caution">
    <text evidence="2">The sequence shown here is derived from an EMBL/GenBank/DDBJ whole genome shotgun (WGS) entry which is preliminary data.</text>
</comment>
<evidence type="ECO:0008006" key="4">
    <source>
        <dbReference type="Google" id="ProtNLM"/>
    </source>
</evidence>
<feature type="chain" id="PRO_5045630974" description="Lipoprotein" evidence="1">
    <location>
        <begin position="39"/>
        <end position="180"/>
    </location>
</feature>
<dbReference type="PROSITE" id="PS51257">
    <property type="entry name" value="PROKAR_LIPOPROTEIN"/>
    <property type="match status" value="1"/>
</dbReference>
<evidence type="ECO:0000313" key="2">
    <source>
        <dbReference type="EMBL" id="GAA0386431.1"/>
    </source>
</evidence>